<evidence type="ECO:0000313" key="3">
    <source>
        <dbReference type="EMBL" id="EFC96829.1"/>
    </source>
</evidence>
<keyword evidence="2" id="KW-1133">Transmembrane helix</keyword>
<comment type="caution">
    <text evidence="3">The sequence shown here is derived from an EMBL/GenBank/DDBJ whole genome shotgun (WGS) entry which is preliminary data.</text>
</comment>
<proteinExistence type="predicted"/>
<feature type="compositionally biased region" description="Low complexity" evidence="1">
    <location>
        <begin position="173"/>
        <end position="190"/>
    </location>
</feature>
<feature type="compositionally biased region" description="Basic and acidic residues" evidence="1">
    <location>
        <begin position="100"/>
        <end position="160"/>
    </location>
</feature>
<organism evidence="3 4">
    <name type="scientific">Hungatella hathewayi DSM 13479</name>
    <dbReference type="NCBI Taxonomy" id="566550"/>
    <lineage>
        <taxon>Bacteria</taxon>
        <taxon>Bacillati</taxon>
        <taxon>Bacillota</taxon>
        <taxon>Clostridia</taxon>
        <taxon>Lachnospirales</taxon>
        <taxon>Lachnospiraceae</taxon>
        <taxon>Hungatella</taxon>
    </lineage>
</organism>
<evidence type="ECO:0008006" key="5">
    <source>
        <dbReference type="Google" id="ProtNLM"/>
    </source>
</evidence>
<dbReference type="AlphaFoldDB" id="D3AMX2"/>
<name>D3AMX2_9FIRM</name>
<gene>
    <name evidence="3" type="ORF">CLOSTHATH_04971</name>
</gene>
<dbReference type="Proteomes" id="UP000004968">
    <property type="component" value="Unassembled WGS sequence"/>
</dbReference>
<keyword evidence="2" id="KW-0472">Membrane</keyword>
<evidence type="ECO:0000256" key="2">
    <source>
        <dbReference type="SAM" id="Phobius"/>
    </source>
</evidence>
<feature type="transmembrane region" description="Helical" evidence="2">
    <location>
        <begin position="270"/>
        <end position="288"/>
    </location>
</feature>
<feature type="transmembrane region" description="Helical" evidence="2">
    <location>
        <begin position="350"/>
        <end position="370"/>
    </location>
</feature>
<accession>D3AMX2</accession>
<evidence type="ECO:0000256" key="1">
    <source>
        <dbReference type="SAM" id="MobiDB-lite"/>
    </source>
</evidence>
<feature type="region of interest" description="Disordered" evidence="1">
    <location>
        <begin position="54"/>
        <end position="235"/>
    </location>
</feature>
<evidence type="ECO:0000313" key="4">
    <source>
        <dbReference type="Proteomes" id="UP000004968"/>
    </source>
</evidence>
<keyword evidence="2" id="KW-0812">Transmembrane</keyword>
<protein>
    <recommendedName>
        <fullName evidence="5">Zinc ribbon domain-containing protein</fullName>
    </recommendedName>
</protein>
<dbReference type="HOGENOM" id="CLU_034926_0_0_9"/>
<feature type="transmembrane region" description="Helical" evidence="2">
    <location>
        <begin position="308"/>
        <end position="329"/>
    </location>
</feature>
<sequence length="417" mass="45004">MEEYERIDGMICPKCGHETSGNYCSSCGAPLKNGYMAESAEEYEMRKRLAEELAELEDEADRQSGDASSGFISRLKTQTRRTPADTEAADSDSCRPQSRMAERPKPKEKAAKPKKSREGTERRKAEAKAQAKAEIKAETKEQKKREARMKKLEAEVERLRSSGGSNSLERGSQKSGSQKSGSQKSGSQKNGNGGQKHGIQENIRPSSRGMAAGRMPNVGEWEWDSDGGPGIPDVESRITEKADPDGAGLGEMMVKSVVTAAVMMARVMQLVSFFLMAGMVFIMAKSFWEHGQALGDIRLMAAEANYGMALYVGFAGITLFMGLIWCLWIPSKKGAGGGVRMKKYDTGRGFLPFLLCMAAVAAASVILPRIPAGEEAWKGLAAGAAAALEAVNAHRGTLFLSSTAGAVLSLVRKMLRV</sequence>
<dbReference type="EMBL" id="ACIO01000487">
    <property type="protein sequence ID" value="EFC96829.1"/>
    <property type="molecule type" value="Genomic_DNA"/>
</dbReference>
<reference evidence="3 4" key="1">
    <citation type="submission" date="2010-01" db="EMBL/GenBank/DDBJ databases">
        <authorList>
            <person name="Weinstock G."/>
            <person name="Sodergren E."/>
            <person name="Clifton S."/>
            <person name="Fulton L."/>
            <person name="Fulton B."/>
            <person name="Courtney L."/>
            <person name="Fronick C."/>
            <person name="Harrison M."/>
            <person name="Strong C."/>
            <person name="Farmer C."/>
            <person name="Delahaunty K."/>
            <person name="Markovic C."/>
            <person name="Hall O."/>
            <person name="Minx P."/>
            <person name="Tomlinson C."/>
            <person name="Mitreva M."/>
            <person name="Nelson J."/>
            <person name="Hou S."/>
            <person name="Wollam A."/>
            <person name="Pepin K.H."/>
            <person name="Johnson M."/>
            <person name="Bhonagiri V."/>
            <person name="Nash W.E."/>
            <person name="Warren W."/>
            <person name="Chinwalla A."/>
            <person name="Mardis E.R."/>
            <person name="Wilson R.K."/>
        </authorList>
    </citation>
    <scope>NUCLEOTIDE SEQUENCE [LARGE SCALE GENOMIC DNA]</scope>
    <source>
        <strain evidence="3 4">DSM 13479</strain>
    </source>
</reference>
<feature type="transmembrane region" description="Helical" evidence="2">
    <location>
        <begin position="390"/>
        <end position="411"/>
    </location>
</feature>